<reference evidence="1 2" key="1">
    <citation type="submission" date="2013-08" db="EMBL/GenBank/DDBJ databases">
        <title>Genome of Pontibacillus chungwhensis.</title>
        <authorList>
            <person name="Wang Q."/>
            <person name="Wang G."/>
        </authorList>
    </citation>
    <scope>NUCLEOTIDE SEQUENCE [LARGE SCALE GENOMIC DNA]</scope>
    <source>
        <strain evidence="1 2">BH030062</strain>
    </source>
</reference>
<comment type="caution">
    <text evidence="1">The sequence shown here is derived from an EMBL/GenBank/DDBJ whole genome shotgun (WGS) entry which is preliminary data.</text>
</comment>
<gene>
    <name evidence="1" type="ORF">N780_19700</name>
</gene>
<dbReference type="RefSeq" id="WP_036783112.1">
    <property type="nucleotide sequence ID" value="NZ_AVBG01000006.1"/>
</dbReference>
<evidence type="ECO:0000313" key="1">
    <source>
        <dbReference type="EMBL" id="KGP91509.1"/>
    </source>
</evidence>
<proteinExistence type="predicted"/>
<keyword evidence="2" id="KW-1185">Reference proteome</keyword>
<protein>
    <submittedName>
        <fullName evidence="1">Uncharacterized protein</fullName>
    </submittedName>
</protein>
<name>A0A0A2UUA2_9BACI</name>
<sequence>MNSLTDNIKNWAKDTAGKVKQRLEEHAAYSKMKVEEVAEMVLNHESTEHKRHEYVGVVLHDYHLRLGDTDLLLETKGDKDLYILECKVIQRGHLIGEFQSWDKRKNVLDSMRVPAFIKERD</sequence>
<dbReference type="EMBL" id="AVBG01000006">
    <property type="protein sequence ID" value="KGP91509.1"/>
    <property type="molecule type" value="Genomic_DNA"/>
</dbReference>
<accession>A0A0A2UUA2</accession>
<dbReference type="AlphaFoldDB" id="A0A0A2UUA2"/>
<dbReference type="Proteomes" id="UP000030153">
    <property type="component" value="Unassembled WGS sequence"/>
</dbReference>
<dbReference type="OrthoDB" id="2970246at2"/>
<organism evidence="1 2">
    <name type="scientific">Pontibacillus chungwhensis BH030062</name>
    <dbReference type="NCBI Taxonomy" id="1385513"/>
    <lineage>
        <taxon>Bacteria</taxon>
        <taxon>Bacillati</taxon>
        <taxon>Bacillota</taxon>
        <taxon>Bacilli</taxon>
        <taxon>Bacillales</taxon>
        <taxon>Bacillaceae</taxon>
        <taxon>Pontibacillus</taxon>
    </lineage>
</organism>
<evidence type="ECO:0000313" key="2">
    <source>
        <dbReference type="Proteomes" id="UP000030153"/>
    </source>
</evidence>